<evidence type="ECO:0000313" key="10">
    <source>
        <dbReference type="Proteomes" id="UP000538670"/>
    </source>
</evidence>
<evidence type="ECO:0000256" key="6">
    <source>
        <dbReference type="PIRSR" id="PIRSR606118-50"/>
    </source>
</evidence>
<gene>
    <name evidence="9" type="ORF">GGR48_002617</name>
</gene>
<keyword evidence="3" id="KW-0230">DNA invertase</keyword>
<dbReference type="PROSITE" id="PS51736">
    <property type="entry name" value="RECOMBINASES_3"/>
    <property type="match status" value="1"/>
</dbReference>
<dbReference type="SUPFAM" id="SSF46689">
    <property type="entry name" value="Homeodomain-like"/>
    <property type="match status" value="1"/>
</dbReference>
<dbReference type="Pfam" id="PF00239">
    <property type="entry name" value="Resolvase"/>
    <property type="match status" value="1"/>
</dbReference>
<dbReference type="CDD" id="cd03768">
    <property type="entry name" value="SR_ResInv"/>
    <property type="match status" value="1"/>
</dbReference>
<evidence type="ECO:0000313" key="9">
    <source>
        <dbReference type="EMBL" id="MBB3880174.1"/>
    </source>
</evidence>
<keyword evidence="10" id="KW-1185">Reference proteome</keyword>
<evidence type="ECO:0000256" key="3">
    <source>
        <dbReference type="ARBA" id="ARBA00023100"/>
    </source>
</evidence>
<dbReference type="AlphaFoldDB" id="A0A7W6AAC9"/>
<dbReference type="PANTHER" id="PTHR30461:SF2">
    <property type="entry name" value="SERINE RECOMBINASE PINE-RELATED"/>
    <property type="match status" value="1"/>
</dbReference>
<dbReference type="PROSITE" id="PS00397">
    <property type="entry name" value="RECOMBINASES_1"/>
    <property type="match status" value="1"/>
</dbReference>
<dbReference type="Gene3D" id="1.10.10.60">
    <property type="entry name" value="Homeodomain-like"/>
    <property type="match status" value="1"/>
</dbReference>
<dbReference type="RefSeq" id="WP_047867230.1">
    <property type="nucleotide sequence ID" value="NZ_JACIDH010000012.1"/>
</dbReference>
<reference evidence="9 10" key="1">
    <citation type="submission" date="2020-08" db="EMBL/GenBank/DDBJ databases">
        <title>Genomic Encyclopedia of Type Strains, Phase IV (KMG-IV): sequencing the most valuable type-strain genomes for metagenomic binning, comparative biology and taxonomic classification.</title>
        <authorList>
            <person name="Goeker M."/>
        </authorList>
    </citation>
    <scope>NUCLEOTIDE SEQUENCE [LARGE SCALE GENOMIC DNA]</scope>
    <source>
        <strain evidence="9 10">DSM 19512</strain>
    </source>
</reference>
<comment type="similarity">
    <text evidence="1">Belongs to the site-specific recombinase resolvase family.</text>
</comment>
<feature type="active site" description="O-(5'-phospho-DNA)-serine intermediate" evidence="6 7">
    <location>
        <position position="9"/>
    </location>
</feature>
<dbReference type="InterPro" id="IPR050639">
    <property type="entry name" value="SSR_resolvase"/>
</dbReference>
<name>A0A7W6AAC9_9SPHN</name>
<comment type="caution">
    <text evidence="9">The sequence shown here is derived from an EMBL/GenBank/DDBJ whole genome shotgun (WGS) entry which is preliminary data.</text>
</comment>
<dbReference type="GO" id="GO:0003677">
    <property type="term" value="F:DNA binding"/>
    <property type="evidence" value="ECO:0007669"/>
    <property type="project" value="UniProtKB-KW"/>
</dbReference>
<evidence type="ECO:0000256" key="2">
    <source>
        <dbReference type="ARBA" id="ARBA00022908"/>
    </source>
</evidence>
<evidence type="ECO:0000259" key="8">
    <source>
        <dbReference type="PROSITE" id="PS51736"/>
    </source>
</evidence>
<dbReference type="Pfam" id="PF02796">
    <property type="entry name" value="HTH_7"/>
    <property type="match status" value="1"/>
</dbReference>
<dbReference type="FunFam" id="3.40.50.1390:FF:000001">
    <property type="entry name" value="DNA recombinase"/>
    <property type="match status" value="1"/>
</dbReference>
<dbReference type="InterPro" id="IPR006118">
    <property type="entry name" value="Recombinase_CS"/>
</dbReference>
<evidence type="ECO:0000256" key="4">
    <source>
        <dbReference type="ARBA" id="ARBA00023125"/>
    </source>
</evidence>
<dbReference type="GO" id="GO:0000150">
    <property type="term" value="F:DNA strand exchange activity"/>
    <property type="evidence" value="ECO:0007669"/>
    <property type="project" value="UniProtKB-KW"/>
</dbReference>
<proteinExistence type="inferred from homology"/>
<dbReference type="PROSITE" id="PS00398">
    <property type="entry name" value="RECOMBINASES_2"/>
    <property type="match status" value="1"/>
</dbReference>
<dbReference type="PANTHER" id="PTHR30461">
    <property type="entry name" value="DNA-INVERTASE FROM LAMBDOID PROPHAGE"/>
    <property type="match status" value="1"/>
</dbReference>
<dbReference type="InterPro" id="IPR006120">
    <property type="entry name" value="Resolvase_HTH_dom"/>
</dbReference>
<dbReference type="GO" id="GO:0015074">
    <property type="term" value="P:DNA integration"/>
    <property type="evidence" value="ECO:0007669"/>
    <property type="project" value="UniProtKB-KW"/>
</dbReference>
<evidence type="ECO:0000256" key="1">
    <source>
        <dbReference type="ARBA" id="ARBA00009913"/>
    </source>
</evidence>
<dbReference type="Proteomes" id="UP000538670">
    <property type="component" value="Unassembled WGS sequence"/>
</dbReference>
<evidence type="ECO:0000256" key="5">
    <source>
        <dbReference type="ARBA" id="ARBA00023172"/>
    </source>
</evidence>
<dbReference type="CDD" id="cd00569">
    <property type="entry name" value="HTH_Hin_like"/>
    <property type="match status" value="1"/>
</dbReference>
<keyword evidence="4" id="KW-0238">DNA-binding</keyword>
<dbReference type="SMART" id="SM00857">
    <property type="entry name" value="Resolvase"/>
    <property type="match status" value="1"/>
</dbReference>
<accession>A0A7W6AAC9</accession>
<sequence>MLIGYARVSTADQDLTLQLDALAKAGCEKVFTDKASGAKINRPGLVEALGFARAGDTLVIWKLDRLGRSIQGLIALAADLSERGIDFRSLTDGFDTSTASGRLLFHILASVAEMERELVKERTIAGLAAAREKGSTGGGRKLVMTPDRIDTARKLLAVGEKPARVAKLLGVGLSTFYRQFPASEREAASSTEG</sequence>
<dbReference type="InterPro" id="IPR036162">
    <property type="entry name" value="Resolvase-like_N_sf"/>
</dbReference>
<feature type="domain" description="Resolvase/invertase-type recombinase catalytic" evidence="8">
    <location>
        <begin position="1"/>
        <end position="134"/>
    </location>
</feature>
<dbReference type="EMBL" id="JACIDH010000012">
    <property type="protein sequence ID" value="MBB3880174.1"/>
    <property type="molecule type" value="Genomic_DNA"/>
</dbReference>
<keyword evidence="5" id="KW-0233">DNA recombination</keyword>
<organism evidence="9 10">
    <name type="scientific">Sphingomonas pseudosanguinis</name>
    <dbReference type="NCBI Taxonomy" id="413712"/>
    <lineage>
        <taxon>Bacteria</taxon>
        <taxon>Pseudomonadati</taxon>
        <taxon>Pseudomonadota</taxon>
        <taxon>Alphaproteobacteria</taxon>
        <taxon>Sphingomonadales</taxon>
        <taxon>Sphingomonadaceae</taxon>
        <taxon>Sphingomonas</taxon>
    </lineage>
</organism>
<dbReference type="SUPFAM" id="SSF53041">
    <property type="entry name" value="Resolvase-like"/>
    <property type="match status" value="1"/>
</dbReference>
<dbReference type="Gene3D" id="3.40.50.1390">
    <property type="entry name" value="Resolvase, N-terminal catalytic domain"/>
    <property type="match status" value="1"/>
</dbReference>
<protein>
    <submittedName>
        <fullName evidence="9">DNA invertase Pin-like site-specific DNA recombinase</fullName>
    </submittedName>
</protein>
<dbReference type="InterPro" id="IPR006119">
    <property type="entry name" value="Resolv_N"/>
</dbReference>
<dbReference type="InterPro" id="IPR009057">
    <property type="entry name" value="Homeodomain-like_sf"/>
</dbReference>
<evidence type="ECO:0000256" key="7">
    <source>
        <dbReference type="PROSITE-ProRule" id="PRU10137"/>
    </source>
</evidence>
<keyword evidence="2" id="KW-0229">DNA integration</keyword>